<feature type="region of interest" description="Disordered" evidence="1">
    <location>
        <begin position="38"/>
        <end position="69"/>
    </location>
</feature>
<evidence type="ECO:0000313" key="3">
    <source>
        <dbReference type="Proteomes" id="UP000314294"/>
    </source>
</evidence>
<dbReference type="EMBL" id="SRLO01000008">
    <property type="protein sequence ID" value="TNN87925.1"/>
    <property type="molecule type" value="Genomic_DNA"/>
</dbReference>
<reference evidence="2 3" key="1">
    <citation type="submission" date="2019-03" db="EMBL/GenBank/DDBJ databases">
        <title>First draft genome of Liparis tanakae, snailfish: a comprehensive survey of snailfish specific genes.</title>
        <authorList>
            <person name="Kim W."/>
            <person name="Song I."/>
            <person name="Jeong J.-H."/>
            <person name="Kim D."/>
            <person name="Kim S."/>
            <person name="Ryu S."/>
            <person name="Song J.Y."/>
            <person name="Lee S.K."/>
        </authorList>
    </citation>
    <scope>NUCLEOTIDE SEQUENCE [LARGE SCALE GENOMIC DNA]</scope>
    <source>
        <tissue evidence="2">Muscle</tissue>
    </source>
</reference>
<keyword evidence="3" id="KW-1185">Reference proteome</keyword>
<organism evidence="2 3">
    <name type="scientific">Liparis tanakae</name>
    <name type="common">Tanaka's snailfish</name>
    <dbReference type="NCBI Taxonomy" id="230148"/>
    <lineage>
        <taxon>Eukaryota</taxon>
        <taxon>Metazoa</taxon>
        <taxon>Chordata</taxon>
        <taxon>Craniata</taxon>
        <taxon>Vertebrata</taxon>
        <taxon>Euteleostomi</taxon>
        <taxon>Actinopterygii</taxon>
        <taxon>Neopterygii</taxon>
        <taxon>Teleostei</taxon>
        <taxon>Neoteleostei</taxon>
        <taxon>Acanthomorphata</taxon>
        <taxon>Eupercaria</taxon>
        <taxon>Perciformes</taxon>
        <taxon>Cottioidei</taxon>
        <taxon>Cottales</taxon>
        <taxon>Liparidae</taxon>
        <taxon>Liparis</taxon>
    </lineage>
</organism>
<dbReference type="Proteomes" id="UP000314294">
    <property type="component" value="Unassembled WGS sequence"/>
</dbReference>
<proteinExistence type="predicted"/>
<name>A0A4Z2JC90_9TELE</name>
<feature type="compositionally biased region" description="Basic and acidic residues" evidence="1">
    <location>
        <begin position="60"/>
        <end position="69"/>
    </location>
</feature>
<protein>
    <submittedName>
        <fullName evidence="2">Uncharacterized protein</fullName>
    </submittedName>
</protein>
<comment type="caution">
    <text evidence="2">The sequence shown here is derived from an EMBL/GenBank/DDBJ whole genome shotgun (WGS) entry which is preliminary data.</text>
</comment>
<gene>
    <name evidence="2" type="ORF">EYF80_001889</name>
</gene>
<feature type="compositionally biased region" description="Polar residues" evidence="1">
    <location>
        <begin position="50"/>
        <end position="59"/>
    </location>
</feature>
<sequence>MHRETDVRYLVVHAVDPIGPQEINRLANEVCASTVQHPKTQVQVRMKDASPTQNSPASHRQSDVAQRDH</sequence>
<evidence type="ECO:0000313" key="2">
    <source>
        <dbReference type="EMBL" id="TNN87925.1"/>
    </source>
</evidence>
<dbReference type="AlphaFoldDB" id="A0A4Z2JC90"/>
<accession>A0A4Z2JC90</accession>
<evidence type="ECO:0000256" key="1">
    <source>
        <dbReference type="SAM" id="MobiDB-lite"/>
    </source>
</evidence>
<dbReference type="OrthoDB" id="10609917at2759"/>